<evidence type="ECO:0000313" key="2">
    <source>
        <dbReference type="EMBL" id="KSV57555.1"/>
    </source>
</evidence>
<dbReference type="InterPro" id="IPR024320">
    <property type="entry name" value="LPG_synthase_C"/>
</dbReference>
<protein>
    <recommendedName>
        <fullName evidence="1">Phosphatidylglycerol lysyltransferase C-terminal domain-containing protein</fullName>
    </recommendedName>
</protein>
<feature type="domain" description="Phosphatidylglycerol lysyltransferase C-terminal" evidence="1">
    <location>
        <begin position="26"/>
        <end position="302"/>
    </location>
</feature>
<dbReference type="PANTHER" id="PTHR41373:SF1">
    <property type="entry name" value="PHOSPHATIDYLGLYCEROL LYSYLTRANSFERASE C-TERMINAL DOMAIN-CONTAINING PROTEIN"/>
    <property type="match status" value="1"/>
</dbReference>
<dbReference type="PANTHER" id="PTHR41373">
    <property type="entry name" value="DUF2156 DOMAIN-CONTAINING PROTEIN"/>
    <property type="match status" value="1"/>
</dbReference>
<dbReference type="OrthoDB" id="9765580at2"/>
<dbReference type="InterPro" id="IPR016181">
    <property type="entry name" value="Acyl_CoA_acyltransferase"/>
</dbReference>
<dbReference type="Proteomes" id="UP000054874">
    <property type="component" value="Unassembled WGS sequence"/>
</dbReference>
<dbReference type="Gene3D" id="3.40.630.30">
    <property type="match status" value="1"/>
</dbReference>
<organism evidence="2 3">
    <name type="scientific">Acetivibrio ethanolgignens</name>
    <dbReference type="NCBI Taxonomy" id="290052"/>
    <lineage>
        <taxon>Bacteria</taxon>
        <taxon>Bacillati</taxon>
        <taxon>Bacillota</taxon>
        <taxon>Clostridia</taxon>
        <taxon>Eubacteriales</taxon>
        <taxon>Oscillospiraceae</taxon>
        <taxon>Acetivibrio</taxon>
    </lineage>
</organism>
<dbReference type="Pfam" id="PF09924">
    <property type="entry name" value="LPG_synthase_C"/>
    <property type="match status" value="1"/>
</dbReference>
<dbReference type="STRING" id="290052.ASU35_15925"/>
<gene>
    <name evidence="2" type="ORF">ASU35_15925</name>
</gene>
<evidence type="ECO:0000313" key="3">
    <source>
        <dbReference type="Proteomes" id="UP000054874"/>
    </source>
</evidence>
<dbReference type="RefSeq" id="WP_058354196.1">
    <property type="nucleotide sequence ID" value="NZ_CABMMD010000213.1"/>
</dbReference>
<accession>A0A0V8QB00</accession>
<sequence length="306" mass="36179">MNYEEKKITPQSQYELSKYAKLRPIYISEGQFLNQFIWSNFYDTTYITGDSFLFYLINVLGERATMLPYCKIEDIPSVFRTICDYFHNELKKPLTMYLADETFVEALRAAIPDIENTFSIEEDRDCFDYIYDAEKLRTLSGKAYHKKKNHVNAFLKDYAGRFEYKTLCCKNASEIEDFHKRWLTEREITGRRDSMSSEEIGINQIFEHCFEIDSRLGGVYIDGVLEAYSIGSYNPDTKYAYIHIEKANPECRGLYPFINQQFLVHEFPEALFVNREDDLGQEGLRKSKLSYKPVRLEKKFVIRENR</sequence>
<comment type="caution">
    <text evidence="2">The sequence shown here is derived from an EMBL/GenBank/DDBJ whole genome shotgun (WGS) entry which is preliminary data.</text>
</comment>
<reference evidence="2 3" key="1">
    <citation type="submission" date="2015-11" db="EMBL/GenBank/DDBJ databases">
        <title>Butyribacter intestini gen. nov., sp. nov., a butyric acid-producing bacterium of the family Lachnospiraceae isolated from the human faeces.</title>
        <authorList>
            <person name="Zou Y."/>
            <person name="Xue W."/>
            <person name="Luo G."/>
            <person name="Lv M."/>
        </authorList>
    </citation>
    <scope>NUCLEOTIDE SEQUENCE [LARGE SCALE GENOMIC DNA]</scope>
    <source>
        <strain evidence="2 3">ACET-33324</strain>
    </source>
</reference>
<dbReference type="InterPro" id="IPR016732">
    <property type="entry name" value="UCP018688"/>
</dbReference>
<proteinExistence type="predicted"/>
<keyword evidence="3" id="KW-1185">Reference proteome</keyword>
<evidence type="ECO:0000259" key="1">
    <source>
        <dbReference type="Pfam" id="PF09924"/>
    </source>
</evidence>
<dbReference type="PIRSF" id="PIRSF018688">
    <property type="entry name" value="UCP018688"/>
    <property type="match status" value="1"/>
</dbReference>
<dbReference type="SUPFAM" id="SSF55729">
    <property type="entry name" value="Acyl-CoA N-acyltransferases (Nat)"/>
    <property type="match status" value="2"/>
</dbReference>
<dbReference type="AlphaFoldDB" id="A0A0V8QB00"/>
<dbReference type="EMBL" id="LNAM01000213">
    <property type="protein sequence ID" value="KSV57555.1"/>
    <property type="molecule type" value="Genomic_DNA"/>
</dbReference>
<name>A0A0V8QB00_9FIRM</name>